<keyword evidence="1" id="KW-0732">Signal</keyword>
<evidence type="ECO:0000256" key="1">
    <source>
        <dbReference type="SAM" id="SignalP"/>
    </source>
</evidence>
<dbReference type="OrthoDB" id="47798at2759"/>
<proteinExistence type="predicted"/>
<reference evidence="2" key="1">
    <citation type="journal article" date="2021" name="bioRxiv">
        <title>Whole Genome Assembly and Annotation of Northern Wild Rice, Zizania palustris L., Supports a Whole Genome Duplication in the Zizania Genus.</title>
        <authorList>
            <person name="Haas M."/>
            <person name="Kono T."/>
            <person name="Macchietto M."/>
            <person name="Millas R."/>
            <person name="McGilp L."/>
            <person name="Shao M."/>
            <person name="Duquette J."/>
            <person name="Hirsch C.N."/>
            <person name="Kimball J."/>
        </authorList>
    </citation>
    <scope>NUCLEOTIDE SEQUENCE</scope>
    <source>
        <tissue evidence="2">Fresh leaf tissue</tissue>
    </source>
</reference>
<dbReference type="EMBL" id="JAAALK010000290">
    <property type="protein sequence ID" value="KAG8045368.1"/>
    <property type="molecule type" value="Genomic_DNA"/>
</dbReference>
<accession>A0A8J5RFV0</accession>
<dbReference type="Proteomes" id="UP000729402">
    <property type="component" value="Unassembled WGS sequence"/>
</dbReference>
<feature type="chain" id="PRO_5035166993" evidence="1">
    <location>
        <begin position="22"/>
        <end position="73"/>
    </location>
</feature>
<protein>
    <submittedName>
        <fullName evidence="2">Uncharacterized protein</fullName>
    </submittedName>
</protein>
<comment type="caution">
    <text evidence="2">The sequence shown here is derived from an EMBL/GenBank/DDBJ whole genome shotgun (WGS) entry which is preliminary data.</text>
</comment>
<feature type="signal peptide" evidence="1">
    <location>
        <begin position="1"/>
        <end position="21"/>
    </location>
</feature>
<name>A0A8J5RFV0_ZIZPA</name>
<dbReference type="AlphaFoldDB" id="A0A8J5RFV0"/>
<keyword evidence="3" id="KW-1185">Reference proteome</keyword>
<evidence type="ECO:0000313" key="2">
    <source>
        <dbReference type="EMBL" id="KAG8045368.1"/>
    </source>
</evidence>
<sequence length="73" mass="7722">MGLGLAALLLMLAFPSPPLLLIHHRLLPTNKTLLRDGLRLKEGEEVVKASRLALPAAMAVAGSLLPFSSPSPE</sequence>
<reference evidence="2" key="2">
    <citation type="submission" date="2021-02" db="EMBL/GenBank/DDBJ databases">
        <authorList>
            <person name="Kimball J.A."/>
            <person name="Haas M.W."/>
            <person name="Macchietto M."/>
            <person name="Kono T."/>
            <person name="Duquette J."/>
            <person name="Shao M."/>
        </authorList>
    </citation>
    <scope>NUCLEOTIDE SEQUENCE</scope>
    <source>
        <tissue evidence="2">Fresh leaf tissue</tissue>
    </source>
</reference>
<gene>
    <name evidence="2" type="ORF">GUJ93_ZPchr0008g11747</name>
</gene>
<evidence type="ECO:0000313" key="3">
    <source>
        <dbReference type="Proteomes" id="UP000729402"/>
    </source>
</evidence>
<organism evidence="2 3">
    <name type="scientific">Zizania palustris</name>
    <name type="common">Northern wild rice</name>
    <dbReference type="NCBI Taxonomy" id="103762"/>
    <lineage>
        <taxon>Eukaryota</taxon>
        <taxon>Viridiplantae</taxon>
        <taxon>Streptophyta</taxon>
        <taxon>Embryophyta</taxon>
        <taxon>Tracheophyta</taxon>
        <taxon>Spermatophyta</taxon>
        <taxon>Magnoliopsida</taxon>
        <taxon>Liliopsida</taxon>
        <taxon>Poales</taxon>
        <taxon>Poaceae</taxon>
        <taxon>BOP clade</taxon>
        <taxon>Oryzoideae</taxon>
        <taxon>Oryzeae</taxon>
        <taxon>Zizaniinae</taxon>
        <taxon>Zizania</taxon>
    </lineage>
</organism>